<dbReference type="RefSeq" id="WP_163239718.1">
    <property type="nucleotide sequence ID" value="NZ_JAAIWN010000003.1"/>
</dbReference>
<protein>
    <recommendedName>
        <fullName evidence="4 13">Homoserine kinase</fullName>
        <shortName evidence="13">HK</shortName>
        <shortName evidence="13">HSK</shortName>
        <ecNumber evidence="3 13">2.7.1.39</ecNumber>
    </recommendedName>
</protein>
<evidence type="ECO:0000313" key="18">
    <source>
        <dbReference type="Proteomes" id="UP000472971"/>
    </source>
</evidence>
<keyword evidence="7 13" id="KW-0791">Threonine biosynthesis</keyword>
<comment type="similarity">
    <text evidence="2 13">Belongs to the GHMP kinase family. Homoserine kinase subfamily.</text>
</comment>
<feature type="domain" description="GHMP kinase C-terminal" evidence="15">
    <location>
        <begin position="204"/>
        <end position="279"/>
    </location>
</feature>
<dbReference type="EMBL" id="JAAIWN010000003">
    <property type="protein sequence ID" value="NEY80383.1"/>
    <property type="molecule type" value="Genomic_DNA"/>
</dbReference>
<dbReference type="SUPFAM" id="SSF55060">
    <property type="entry name" value="GHMP Kinase, C-terminal domain"/>
    <property type="match status" value="1"/>
</dbReference>
<dbReference type="Proteomes" id="UP000472971">
    <property type="component" value="Unassembled WGS sequence"/>
</dbReference>
<evidence type="ECO:0000256" key="13">
    <source>
        <dbReference type="HAMAP-Rule" id="MF_00384"/>
    </source>
</evidence>
<dbReference type="GO" id="GO:0005737">
    <property type="term" value="C:cytoplasm"/>
    <property type="evidence" value="ECO:0007669"/>
    <property type="project" value="UniProtKB-SubCell"/>
</dbReference>
<dbReference type="InterPro" id="IPR020568">
    <property type="entry name" value="Ribosomal_Su5_D2-typ_SF"/>
</dbReference>
<evidence type="ECO:0000259" key="14">
    <source>
        <dbReference type="Pfam" id="PF00288"/>
    </source>
</evidence>
<dbReference type="UniPathway" id="UPA00050">
    <property type="reaction ID" value="UER00064"/>
</dbReference>
<dbReference type="Pfam" id="PF00288">
    <property type="entry name" value="GHMP_kinases_N"/>
    <property type="match status" value="1"/>
</dbReference>
<dbReference type="GO" id="GO:0005524">
    <property type="term" value="F:ATP binding"/>
    <property type="evidence" value="ECO:0007669"/>
    <property type="project" value="UniProtKB-UniRule"/>
</dbReference>
<evidence type="ECO:0000256" key="9">
    <source>
        <dbReference type="ARBA" id="ARBA00022777"/>
    </source>
</evidence>
<evidence type="ECO:0000259" key="15">
    <source>
        <dbReference type="Pfam" id="PF08544"/>
    </source>
</evidence>
<dbReference type="AlphaFoldDB" id="A0A6B3VXC3"/>
<dbReference type="InterPro" id="IPR006203">
    <property type="entry name" value="GHMP_knse_ATP-bd_CS"/>
</dbReference>
<feature type="binding site" evidence="13">
    <location>
        <begin position="90"/>
        <end position="100"/>
    </location>
    <ligand>
        <name>ATP</name>
        <dbReference type="ChEBI" id="CHEBI:30616"/>
    </ligand>
</feature>
<keyword evidence="9 13" id="KW-0418">Kinase</keyword>
<dbReference type="PANTHER" id="PTHR20861">
    <property type="entry name" value="HOMOSERINE/4-DIPHOSPHOCYTIDYL-2-C-METHYL-D-ERYTHRITOL KINASE"/>
    <property type="match status" value="1"/>
</dbReference>
<evidence type="ECO:0000256" key="5">
    <source>
        <dbReference type="ARBA" id="ARBA00022605"/>
    </source>
</evidence>
<evidence type="ECO:0000256" key="11">
    <source>
        <dbReference type="ARBA" id="ARBA00049375"/>
    </source>
</evidence>
<dbReference type="InterPro" id="IPR014721">
    <property type="entry name" value="Ribsml_uS5_D2-typ_fold_subgr"/>
</dbReference>
<evidence type="ECO:0000256" key="3">
    <source>
        <dbReference type="ARBA" id="ARBA00012078"/>
    </source>
</evidence>
<sequence>MNEGDMLVIKVPASTANLGPGFDSIGLALSLYLTLEVEKSEQWKMIPLTKEMEQFPEDEQHFICQIALQTASRFGVQMTPCRIRLNSEIPLARGLGSSAAAIVAGIELANAVCHLNLTNEQKLEVASQIEGHPDNVGASIFGGLVVGSQKNGKVYLVSFHHLDFETVVVIPNEQLLTKSSREVLPKELPFLDAVLAGTVGNVFIAAMLSGNWKLAGEMMGSDRYHQPYRRHLVPLFDTVEKVALKKGAFGVALSGAGPTVICFTEKGKSNKLTEYLSREIPHSVVASLKIDQRGSVTKIVPVNKVKNA</sequence>
<dbReference type="EMBL" id="JACEIO010000003">
    <property type="protein sequence ID" value="MBA4536009.1"/>
    <property type="molecule type" value="Genomic_DNA"/>
</dbReference>
<keyword evidence="5 13" id="KW-0028">Amino-acid biosynthesis</keyword>
<evidence type="ECO:0000256" key="1">
    <source>
        <dbReference type="ARBA" id="ARBA00005015"/>
    </source>
</evidence>
<reference evidence="16 19" key="2">
    <citation type="submission" date="2020-07" db="EMBL/GenBank/DDBJ databases">
        <authorList>
            <person name="Feng H."/>
        </authorList>
    </citation>
    <scope>NUCLEOTIDE SEQUENCE [LARGE SCALE GENOMIC DNA]</scope>
    <source>
        <strain evidence="19">s-12</strain>
        <strain evidence="16">S-12</strain>
    </source>
</reference>
<dbReference type="SUPFAM" id="SSF54211">
    <property type="entry name" value="Ribosomal protein S5 domain 2-like"/>
    <property type="match status" value="1"/>
</dbReference>
<feature type="domain" description="GHMP kinase N-terminal" evidence="14">
    <location>
        <begin position="65"/>
        <end position="143"/>
    </location>
</feature>
<keyword evidence="8 13" id="KW-0547">Nucleotide-binding</keyword>
<accession>A0A6B3VXC3</accession>
<comment type="caution">
    <text evidence="17">The sequence shown here is derived from an EMBL/GenBank/DDBJ whole genome shotgun (WGS) entry which is preliminary data.</text>
</comment>
<dbReference type="InterPro" id="IPR006204">
    <property type="entry name" value="GHMP_kinase_N_dom"/>
</dbReference>
<dbReference type="PIRSF" id="PIRSF000676">
    <property type="entry name" value="Homoser_kin"/>
    <property type="match status" value="1"/>
</dbReference>
<dbReference type="EC" id="2.7.1.39" evidence="3 13"/>
<evidence type="ECO:0000313" key="16">
    <source>
        <dbReference type="EMBL" id="MBA4536009.1"/>
    </source>
</evidence>
<dbReference type="NCBIfam" id="TIGR00191">
    <property type="entry name" value="thrB"/>
    <property type="match status" value="1"/>
</dbReference>
<dbReference type="Proteomes" id="UP000570010">
    <property type="component" value="Unassembled WGS sequence"/>
</dbReference>
<dbReference type="Pfam" id="PF08544">
    <property type="entry name" value="GHMP_kinases_C"/>
    <property type="match status" value="1"/>
</dbReference>
<organism evidence="17 18">
    <name type="scientific">Bacillus aquiflavi</name>
    <dbReference type="NCBI Taxonomy" id="2672567"/>
    <lineage>
        <taxon>Bacteria</taxon>
        <taxon>Bacillati</taxon>
        <taxon>Bacillota</taxon>
        <taxon>Bacilli</taxon>
        <taxon>Bacillales</taxon>
        <taxon>Bacillaceae</taxon>
        <taxon>Bacillus</taxon>
    </lineage>
</organism>
<keyword evidence="6 13" id="KW-0808">Transferase</keyword>
<comment type="catalytic activity">
    <reaction evidence="11 13">
        <text>L-homoserine + ATP = O-phospho-L-homoserine + ADP + H(+)</text>
        <dbReference type="Rhea" id="RHEA:13985"/>
        <dbReference type="ChEBI" id="CHEBI:15378"/>
        <dbReference type="ChEBI" id="CHEBI:30616"/>
        <dbReference type="ChEBI" id="CHEBI:57476"/>
        <dbReference type="ChEBI" id="CHEBI:57590"/>
        <dbReference type="ChEBI" id="CHEBI:456216"/>
        <dbReference type="EC" id="2.7.1.39"/>
    </reaction>
</comment>
<dbReference type="PANTHER" id="PTHR20861:SF1">
    <property type="entry name" value="HOMOSERINE KINASE"/>
    <property type="match status" value="1"/>
</dbReference>
<reference evidence="17 18" key="1">
    <citation type="submission" date="2020-02" db="EMBL/GenBank/DDBJ databases">
        <title>Bacillus aquiflavi sp. nov., isolated from yellow water of strong flavor Chinese baijiu in Yibin region of China.</title>
        <authorList>
            <person name="Xie J."/>
        </authorList>
    </citation>
    <scope>NUCLEOTIDE SEQUENCE [LARGE SCALE GENOMIC DNA]</scope>
    <source>
        <strain evidence="17 18">3H-10</strain>
    </source>
</reference>
<gene>
    <name evidence="13" type="primary">thrB</name>
    <name evidence="17" type="ORF">G4D64_02350</name>
    <name evidence="16" type="ORF">H1Z61_02355</name>
</gene>
<dbReference type="HAMAP" id="MF_00384">
    <property type="entry name" value="Homoser_kinase"/>
    <property type="match status" value="1"/>
</dbReference>
<evidence type="ECO:0000313" key="17">
    <source>
        <dbReference type="EMBL" id="NEY80383.1"/>
    </source>
</evidence>
<evidence type="ECO:0000256" key="2">
    <source>
        <dbReference type="ARBA" id="ARBA00007370"/>
    </source>
</evidence>
<keyword evidence="13" id="KW-0963">Cytoplasm</keyword>
<comment type="pathway">
    <text evidence="1 13">Amino-acid biosynthesis; L-threonine biosynthesis; L-threonine from L-aspartate: step 4/5.</text>
</comment>
<dbReference type="InterPro" id="IPR013750">
    <property type="entry name" value="GHMP_kinase_C_dom"/>
</dbReference>
<comment type="subcellular location">
    <subcellularLocation>
        <location evidence="13">Cytoplasm</location>
    </subcellularLocation>
</comment>
<evidence type="ECO:0000256" key="8">
    <source>
        <dbReference type="ARBA" id="ARBA00022741"/>
    </source>
</evidence>
<evidence type="ECO:0000256" key="12">
    <source>
        <dbReference type="ARBA" id="ARBA00049954"/>
    </source>
</evidence>
<dbReference type="Gene3D" id="3.30.70.890">
    <property type="entry name" value="GHMP kinase, C-terminal domain"/>
    <property type="match status" value="1"/>
</dbReference>
<evidence type="ECO:0000256" key="6">
    <source>
        <dbReference type="ARBA" id="ARBA00022679"/>
    </source>
</evidence>
<dbReference type="Gene3D" id="3.30.230.10">
    <property type="match status" value="1"/>
</dbReference>
<name>A0A6B3VXC3_9BACI</name>
<dbReference type="InterPro" id="IPR000870">
    <property type="entry name" value="Homoserine_kinase"/>
</dbReference>
<proteinExistence type="inferred from homology"/>
<comment type="function">
    <text evidence="12 13">Catalyzes the ATP-dependent phosphorylation of L-homoserine to L-homoserine phosphate.</text>
</comment>
<dbReference type="GO" id="GO:0004413">
    <property type="term" value="F:homoserine kinase activity"/>
    <property type="evidence" value="ECO:0007669"/>
    <property type="project" value="UniProtKB-UniRule"/>
</dbReference>
<keyword evidence="18" id="KW-1185">Reference proteome</keyword>
<dbReference type="InterPro" id="IPR036554">
    <property type="entry name" value="GHMP_kinase_C_sf"/>
</dbReference>
<keyword evidence="10 13" id="KW-0067">ATP-binding</keyword>
<evidence type="ECO:0000256" key="7">
    <source>
        <dbReference type="ARBA" id="ARBA00022697"/>
    </source>
</evidence>
<dbReference type="PRINTS" id="PR00958">
    <property type="entry name" value="HOMSERKINASE"/>
</dbReference>
<dbReference type="PROSITE" id="PS00627">
    <property type="entry name" value="GHMP_KINASES_ATP"/>
    <property type="match status" value="1"/>
</dbReference>
<evidence type="ECO:0000256" key="10">
    <source>
        <dbReference type="ARBA" id="ARBA00022840"/>
    </source>
</evidence>
<evidence type="ECO:0000313" key="19">
    <source>
        <dbReference type="Proteomes" id="UP000570010"/>
    </source>
</evidence>
<dbReference type="GO" id="GO:0009088">
    <property type="term" value="P:threonine biosynthetic process"/>
    <property type="evidence" value="ECO:0007669"/>
    <property type="project" value="UniProtKB-UniRule"/>
</dbReference>
<evidence type="ECO:0000256" key="4">
    <source>
        <dbReference type="ARBA" id="ARBA00017858"/>
    </source>
</evidence>